<dbReference type="EMBL" id="JAEVHI010000002">
    <property type="protein sequence ID" value="KAG5299451.1"/>
    <property type="molecule type" value="Genomic_DNA"/>
</dbReference>
<comment type="caution">
    <text evidence="1">The sequence shown here is derived from an EMBL/GenBank/DDBJ whole genome shotgun (WGS) entry which is preliminary data.</text>
</comment>
<accession>A0A8H7YYC2</accession>
<name>A0A8H7YYC2_AJECA</name>
<sequence length="63" mass="7357">MDYYDFHEYHGDYPKSFLGNGYVRGGYVLYYASVDIAVVVKTAYQYRAEEGEEAYQIFYGVTN</sequence>
<organism evidence="1 2">
    <name type="scientific">Ajellomyces capsulatus</name>
    <name type="common">Darling's disease fungus</name>
    <name type="synonym">Histoplasma capsulatum</name>
    <dbReference type="NCBI Taxonomy" id="5037"/>
    <lineage>
        <taxon>Eukaryota</taxon>
        <taxon>Fungi</taxon>
        <taxon>Dikarya</taxon>
        <taxon>Ascomycota</taxon>
        <taxon>Pezizomycotina</taxon>
        <taxon>Eurotiomycetes</taxon>
        <taxon>Eurotiomycetidae</taxon>
        <taxon>Onygenales</taxon>
        <taxon>Ajellomycetaceae</taxon>
        <taxon>Histoplasma</taxon>
    </lineage>
</organism>
<proteinExistence type="predicted"/>
<evidence type="ECO:0000313" key="2">
    <source>
        <dbReference type="Proteomes" id="UP000670092"/>
    </source>
</evidence>
<dbReference type="Proteomes" id="UP000670092">
    <property type="component" value="Unassembled WGS sequence"/>
</dbReference>
<protein>
    <submittedName>
        <fullName evidence="1">Uncharacterized protein</fullName>
    </submittedName>
</protein>
<reference evidence="1 2" key="1">
    <citation type="submission" date="2021-01" db="EMBL/GenBank/DDBJ databases">
        <title>Chromosome-level genome assembly of a human fungal pathogen reveals clustering of transcriptionally co-regulated genes.</title>
        <authorList>
            <person name="Voorhies M."/>
            <person name="Cohen S."/>
            <person name="Shea T.P."/>
            <person name="Petrus S."/>
            <person name="Munoz J.F."/>
            <person name="Poplawski S."/>
            <person name="Goldman W.E."/>
            <person name="Michael T."/>
            <person name="Cuomo C.A."/>
            <person name="Sil A."/>
            <person name="Beyhan S."/>
        </authorList>
    </citation>
    <scope>NUCLEOTIDE SEQUENCE [LARGE SCALE GENOMIC DNA]</scope>
    <source>
        <strain evidence="1 2">G184AR</strain>
    </source>
</reference>
<gene>
    <name evidence="1" type="ORF">I7I52_09770</name>
</gene>
<dbReference type="VEuPathDB" id="FungiDB:I7I52_09770"/>
<dbReference type="AlphaFoldDB" id="A0A8H7YYC2"/>
<evidence type="ECO:0000313" key="1">
    <source>
        <dbReference type="EMBL" id="KAG5299451.1"/>
    </source>
</evidence>